<gene>
    <name evidence="1" type="ORF">NEE01_16505</name>
</gene>
<name>A0AA41ZGV2_9SPHN</name>
<evidence type="ECO:0000313" key="1">
    <source>
        <dbReference type="EMBL" id="MCW6536381.1"/>
    </source>
</evidence>
<evidence type="ECO:0000313" key="2">
    <source>
        <dbReference type="Proteomes" id="UP001165565"/>
    </source>
</evidence>
<proteinExistence type="predicted"/>
<organism evidence="1 2">
    <name type="scientific">Sphingomonas lycopersici</name>
    <dbReference type="NCBI Taxonomy" id="2951807"/>
    <lineage>
        <taxon>Bacteria</taxon>
        <taxon>Pseudomonadati</taxon>
        <taxon>Pseudomonadota</taxon>
        <taxon>Alphaproteobacteria</taxon>
        <taxon>Sphingomonadales</taxon>
        <taxon>Sphingomonadaceae</taxon>
        <taxon>Sphingomonas</taxon>
    </lineage>
</organism>
<dbReference type="Proteomes" id="UP001165565">
    <property type="component" value="Unassembled WGS sequence"/>
</dbReference>
<reference evidence="1" key="1">
    <citation type="submission" date="2022-06" db="EMBL/GenBank/DDBJ databases">
        <title>Sphingomonas sp. nov. isolated from rhizosphere soil of tomato.</title>
        <authorList>
            <person name="Dong H."/>
            <person name="Gao R."/>
        </authorList>
    </citation>
    <scope>NUCLEOTIDE SEQUENCE</scope>
    <source>
        <strain evidence="1">MMSM24</strain>
    </source>
</reference>
<sequence length="147" mass="16400">MTDMTQDLDDAAIERIALGVLDCTLPKSEWSHAAHFAAALWLLRHRPHVATPAAMRETIRHYNEATDTPNTDEGGYHHTITIASLRAAAAHLAGYPGEIGLSAILAALLTSPLGKPDWLLGYWRRDRLFCRDARHDWREPDIAPLPF</sequence>
<protein>
    <submittedName>
        <fullName evidence="1">Uncharacterized protein</fullName>
    </submittedName>
</protein>
<dbReference type="EMBL" id="JANFAV010000012">
    <property type="protein sequence ID" value="MCW6536381.1"/>
    <property type="molecule type" value="Genomic_DNA"/>
</dbReference>
<keyword evidence="2" id="KW-1185">Reference proteome</keyword>
<comment type="caution">
    <text evidence="1">The sequence shown here is derived from an EMBL/GenBank/DDBJ whole genome shotgun (WGS) entry which is preliminary data.</text>
</comment>
<accession>A0AA41ZGV2</accession>
<dbReference type="AlphaFoldDB" id="A0AA41ZGV2"/>